<name>I2B7D1_SHIBC</name>
<feature type="transmembrane region" description="Helical" evidence="8">
    <location>
        <begin position="7"/>
        <end position="26"/>
    </location>
</feature>
<comment type="subcellular location">
    <subcellularLocation>
        <location evidence="8">Cell inner membrane</location>
        <topology evidence="8">Multi-pass membrane protein</topology>
    </subcellularLocation>
    <subcellularLocation>
        <location evidence="1">Cell membrane</location>
        <topology evidence="1">Multi-pass membrane protein</topology>
    </subcellularLocation>
</comment>
<feature type="transmembrane region" description="Helical" evidence="8">
    <location>
        <begin position="135"/>
        <end position="159"/>
    </location>
</feature>
<dbReference type="InterPro" id="IPR036259">
    <property type="entry name" value="MFS_trans_sf"/>
</dbReference>
<evidence type="ECO:0000256" key="4">
    <source>
        <dbReference type="ARBA" id="ARBA00022475"/>
    </source>
</evidence>
<dbReference type="GO" id="GO:1990961">
    <property type="term" value="P:xenobiotic detoxification by transmembrane export across the plasma membrane"/>
    <property type="evidence" value="ECO:0007669"/>
    <property type="project" value="InterPro"/>
</dbReference>
<keyword evidence="7 8" id="KW-0472">Membrane</keyword>
<dbReference type="NCBIfam" id="TIGR00880">
    <property type="entry name" value="2_A_01_02"/>
    <property type="match status" value="1"/>
</dbReference>
<dbReference type="GO" id="GO:0015385">
    <property type="term" value="F:sodium:proton antiporter activity"/>
    <property type="evidence" value="ECO:0007669"/>
    <property type="project" value="TreeGrafter"/>
</dbReference>
<accession>K6UQ12</accession>
<dbReference type="NCBIfam" id="NF008314">
    <property type="entry name" value="PRK11102.1"/>
    <property type="match status" value="1"/>
</dbReference>
<dbReference type="eggNOG" id="COG2814">
    <property type="taxonomic scope" value="Bacteria"/>
</dbReference>
<evidence type="ECO:0000313" key="11">
    <source>
        <dbReference type="Proteomes" id="UP000001955"/>
    </source>
</evidence>
<organism evidence="10 11">
    <name type="scientific">Shimwellia blattae (strain ATCC 29907 / DSM 4481 / JCM 1650 / NBRC 105725 / CDC 9005-74)</name>
    <name type="common">Escherichia blattae</name>
    <dbReference type="NCBI Taxonomy" id="630626"/>
    <lineage>
        <taxon>Bacteria</taxon>
        <taxon>Pseudomonadati</taxon>
        <taxon>Pseudomonadota</taxon>
        <taxon>Gammaproteobacteria</taxon>
        <taxon>Enterobacterales</taxon>
        <taxon>Enterobacteriaceae</taxon>
        <taxon>Shimwellia</taxon>
    </lineage>
</organism>
<dbReference type="InterPro" id="IPR011701">
    <property type="entry name" value="MFS"/>
</dbReference>
<dbReference type="AlphaFoldDB" id="I2B7D1"/>
<keyword evidence="4" id="KW-1003">Cell membrane</keyword>
<evidence type="ECO:0000256" key="5">
    <source>
        <dbReference type="ARBA" id="ARBA00022692"/>
    </source>
</evidence>
<feature type="transmembrane region" description="Helical" evidence="8">
    <location>
        <begin position="215"/>
        <end position="239"/>
    </location>
</feature>
<evidence type="ECO:0000256" key="6">
    <source>
        <dbReference type="ARBA" id="ARBA00022989"/>
    </source>
</evidence>
<evidence type="ECO:0000256" key="2">
    <source>
        <dbReference type="ARBA" id="ARBA00006236"/>
    </source>
</evidence>
<dbReference type="NCBIfam" id="TIGR00710">
    <property type="entry name" value="efflux_Bcr_CflA"/>
    <property type="match status" value="1"/>
</dbReference>
<dbReference type="PROSITE" id="PS50850">
    <property type="entry name" value="MFS"/>
    <property type="match status" value="1"/>
</dbReference>
<evidence type="ECO:0000313" key="10">
    <source>
        <dbReference type="EMBL" id="AFJ46435.1"/>
    </source>
</evidence>
<dbReference type="Pfam" id="PF07690">
    <property type="entry name" value="MFS_1"/>
    <property type="match status" value="1"/>
</dbReference>
<dbReference type="HOGENOM" id="CLU_001265_47_0_6"/>
<evidence type="ECO:0000256" key="1">
    <source>
        <dbReference type="ARBA" id="ARBA00004651"/>
    </source>
</evidence>
<sequence>MTTSKQSSLGIIFILGLLAMLMPLSIDMYLPALPVIASQFNVSAGSAQMTLSSYIFGFAVGQLFYGPLADSLGRKPVILGGILIFAVAAVACALANSIDQLITMRLLHGLAAAAASVVINALMRDIYPKEEFSRMMSFVMLVTTIAPLLAPMIGGALLVWASWHVIFWILAAAALAAAGLIYFFIDETLPPERRQPFHLYTTLTNFATLFRHKRVLSYMLASGFSFAGMFSFLSAGPFVYIELNHVAPQHFGYYFALNIAFLFLVTVFNSRFVRRIGPLRMFSAGLLIQLGMALWLVVSLLLGLGFWSMVLGVAAFVGCVSMVSSNAMAVILDEFPHMAGTASSLAGTFRFGIGALTGALLSLADFRSAWPMVCSIAICASCSVWFWLAARRA</sequence>
<evidence type="ECO:0000256" key="8">
    <source>
        <dbReference type="RuleBase" id="RU365088"/>
    </source>
</evidence>
<protein>
    <recommendedName>
        <fullName evidence="8">Bcr/CflA family efflux transporter</fullName>
    </recommendedName>
</protein>
<keyword evidence="8" id="KW-0997">Cell inner membrane</keyword>
<accession>I2B7D1</accession>
<keyword evidence="11" id="KW-1185">Reference proteome</keyword>
<dbReference type="RefSeq" id="WP_002439844.1">
    <property type="nucleotide sequence ID" value="NC_017910.1"/>
</dbReference>
<feature type="transmembrane region" description="Helical" evidence="8">
    <location>
        <begin position="102"/>
        <end position="123"/>
    </location>
</feature>
<dbReference type="FunFam" id="1.20.1720.10:FF:000005">
    <property type="entry name" value="Bcr/CflA family efflux transporter"/>
    <property type="match status" value="1"/>
</dbReference>
<dbReference type="OrthoDB" id="9814303at2"/>
<keyword evidence="6 8" id="KW-1133">Transmembrane helix</keyword>
<dbReference type="STRING" id="630626.EBL_c13330"/>
<feature type="domain" description="Major facilitator superfamily (MFS) profile" evidence="9">
    <location>
        <begin position="11"/>
        <end position="392"/>
    </location>
</feature>
<evidence type="ECO:0000256" key="7">
    <source>
        <dbReference type="ARBA" id="ARBA00023136"/>
    </source>
</evidence>
<gene>
    <name evidence="10" type="primary">bcr</name>
    <name evidence="10" type="ordered locus">EBL_c13330</name>
</gene>
<dbReference type="PATRIC" id="fig|630626.3.peg.1286"/>
<feature type="transmembrane region" description="Helical" evidence="8">
    <location>
        <begin position="344"/>
        <end position="363"/>
    </location>
</feature>
<feature type="transmembrane region" description="Helical" evidence="8">
    <location>
        <begin position="77"/>
        <end position="96"/>
    </location>
</feature>
<dbReference type="Proteomes" id="UP000001955">
    <property type="component" value="Chromosome"/>
</dbReference>
<feature type="transmembrane region" description="Helical" evidence="8">
    <location>
        <begin position="251"/>
        <end position="269"/>
    </location>
</feature>
<dbReference type="EMBL" id="CP001560">
    <property type="protein sequence ID" value="AFJ46435.1"/>
    <property type="molecule type" value="Genomic_DNA"/>
</dbReference>
<dbReference type="KEGG" id="ebt:EBL_c13330"/>
<dbReference type="Gene3D" id="1.20.1720.10">
    <property type="entry name" value="Multidrug resistance protein D"/>
    <property type="match status" value="1"/>
</dbReference>
<feature type="transmembrane region" description="Helical" evidence="8">
    <location>
        <begin position="369"/>
        <end position="390"/>
    </location>
</feature>
<reference evidence="10 11" key="1">
    <citation type="journal article" date="2012" name="J. Bacteriol.">
        <title>Complete genome sequence of the B12-producing Shimwellia blattae strain DSM 4481, isolated from a cockroach.</title>
        <authorList>
            <person name="Brzuszkiewicz E."/>
            <person name="Waschkowitz T."/>
            <person name="Wiezer A."/>
            <person name="Daniel R."/>
        </authorList>
    </citation>
    <scope>NUCLEOTIDE SEQUENCE [LARGE SCALE GENOMIC DNA]</scope>
    <source>
        <strain evidence="11">ATCC 29907 / DSM 4481 / JCM 1650 / NBRC 105725 / CDC 9005-74</strain>
    </source>
</reference>
<dbReference type="PANTHER" id="PTHR23502">
    <property type="entry name" value="MAJOR FACILITATOR SUPERFAMILY"/>
    <property type="match status" value="1"/>
</dbReference>
<dbReference type="InterPro" id="IPR001958">
    <property type="entry name" value="Tet-R_TetA/multi-R_MdtG-like"/>
</dbReference>
<dbReference type="CDD" id="cd17320">
    <property type="entry name" value="MFS_MdfA_MDR_like"/>
    <property type="match status" value="1"/>
</dbReference>
<keyword evidence="5 8" id="KW-0812">Transmembrane</keyword>
<dbReference type="GO" id="GO:0005886">
    <property type="term" value="C:plasma membrane"/>
    <property type="evidence" value="ECO:0007669"/>
    <property type="project" value="UniProtKB-SubCell"/>
</dbReference>
<dbReference type="InterPro" id="IPR004812">
    <property type="entry name" value="Efflux_drug-R_Bcr/CmlA"/>
</dbReference>
<proteinExistence type="inferred from homology"/>
<dbReference type="PANTHER" id="PTHR23502:SF132">
    <property type="entry name" value="POLYAMINE TRANSPORTER 2-RELATED"/>
    <property type="match status" value="1"/>
</dbReference>
<dbReference type="SUPFAM" id="SSF103473">
    <property type="entry name" value="MFS general substrate transporter"/>
    <property type="match status" value="1"/>
</dbReference>
<dbReference type="InterPro" id="IPR020846">
    <property type="entry name" value="MFS_dom"/>
</dbReference>
<feature type="transmembrane region" description="Helical" evidence="8">
    <location>
        <begin position="165"/>
        <end position="185"/>
    </location>
</feature>
<keyword evidence="3 8" id="KW-0813">Transport</keyword>
<feature type="transmembrane region" description="Helical" evidence="8">
    <location>
        <begin position="281"/>
        <end position="304"/>
    </location>
</feature>
<dbReference type="GO" id="GO:0042910">
    <property type="term" value="F:xenobiotic transmembrane transporter activity"/>
    <property type="evidence" value="ECO:0007669"/>
    <property type="project" value="InterPro"/>
</dbReference>
<comment type="similarity">
    <text evidence="2 8">Belongs to the major facilitator superfamily. Bcr/CmlA family.</text>
</comment>
<feature type="transmembrane region" description="Helical" evidence="8">
    <location>
        <begin position="310"/>
        <end position="332"/>
    </location>
</feature>
<feature type="transmembrane region" description="Helical" evidence="8">
    <location>
        <begin position="46"/>
        <end position="65"/>
    </location>
</feature>
<evidence type="ECO:0000256" key="3">
    <source>
        <dbReference type="ARBA" id="ARBA00022448"/>
    </source>
</evidence>
<evidence type="ECO:0000259" key="9">
    <source>
        <dbReference type="PROSITE" id="PS50850"/>
    </source>
</evidence>